<dbReference type="PANTHER" id="PTHR31301:SF103">
    <property type="entry name" value="LOB DOMAIN-CONTAINING PROTEIN 5-RELATED"/>
    <property type="match status" value="1"/>
</dbReference>
<evidence type="ECO:0000313" key="3">
    <source>
        <dbReference type="EMBL" id="RID62355.1"/>
    </source>
</evidence>
<dbReference type="AlphaFoldDB" id="A0A397ZA16"/>
<evidence type="ECO:0000256" key="1">
    <source>
        <dbReference type="ARBA" id="ARBA00005474"/>
    </source>
</evidence>
<dbReference type="EMBL" id="CM010632">
    <property type="protein sequence ID" value="RID62355.1"/>
    <property type="molecule type" value="Genomic_DNA"/>
</dbReference>
<name>A0A397ZA16_BRACM</name>
<protein>
    <recommendedName>
        <fullName evidence="2">LOB domain-containing protein</fullName>
    </recommendedName>
</protein>
<comment type="similarity">
    <text evidence="1">Belongs to the LOB domain-containing protein family.</text>
</comment>
<proteinExistence type="inferred from homology"/>
<reference evidence="3 4" key="1">
    <citation type="submission" date="2018-06" db="EMBL/GenBank/DDBJ databases">
        <title>WGS assembly of Brassica rapa FPsc.</title>
        <authorList>
            <person name="Bowman J."/>
            <person name="Kohchi T."/>
            <person name="Yamato K."/>
            <person name="Jenkins J."/>
            <person name="Shu S."/>
            <person name="Ishizaki K."/>
            <person name="Yamaoka S."/>
            <person name="Nishihama R."/>
            <person name="Nakamura Y."/>
            <person name="Berger F."/>
            <person name="Adam C."/>
            <person name="Aki S."/>
            <person name="Althoff F."/>
            <person name="Araki T."/>
            <person name="Arteaga-Vazquez M."/>
            <person name="Balasubrmanian S."/>
            <person name="Bauer D."/>
            <person name="Boehm C."/>
            <person name="Briginshaw L."/>
            <person name="Caballero-Perez J."/>
            <person name="Catarino B."/>
            <person name="Chen F."/>
            <person name="Chiyoda S."/>
            <person name="Chovatia M."/>
            <person name="Davies K."/>
            <person name="Delmans M."/>
            <person name="Demura T."/>
            <person name="Dierschke T."/>
            <person name="Dolan L."/>
            <person name="Dorantes-Acosta A."/>
            <person name="Eklund D."/>
            <person name="Florent S."/>
            <person name="Flores-Sandoval E."/>
            <person name="Fujiyama A."/>
            <person name="Fukuzawa H."/>
            <person name="Galik B."/>
            <person name="Grimanelli D."/>
            <person name="Grimwood J."/>
            <person name="Grossniklaus U."/>
            <person name="Hamada T."/>
            <person name="Haseloff J."/>
            <person name="Hetherington A."/>
            <person name="Higo A."/>
            <person name="Hirakawa Y."/>
            <person name="Hundley H."/>
            <person name="Ikeda Y."/>
            <person name="Inoue K."/>
            <person name="Inoue S."/>
            <person name="Ishida S."/>
            <person name="Jia Q."/>
            <person name="Kakita M."/>
            <person name="Kanazawa T."/>
            <person name="Kawai Y."/>
            <person name="Kawashima T."/>
            <person name="Kennedy M."/>
            <person name="Kinose K."/>
            <person name="Kinoshita T."/>
            <person name="Kohara Y."/>
            <person name="Koide E."/>
            <person name="Komatsu K."/>
            <person name="Kopischke S."/>
            <person name="Kubo M."/>
            <person name="Kyozuka J."/>
            <person name="Lagercrantz U."/>
            <person name="Lin S."/>
            <person name="Lindquist E."/>
            <person name="Lipzen A."/>
            <person name="Lu C."/>
            <person name="Luna E."/>
            <person name="Martienssen R."/>
            <person name="Minamino N."/>
            <person name="Mizutani M."/>
            <person name="Mizutani M."/>
            <person name="Mochizuki N."/>
            <person name="Monte I."/>
            <person name="Mosher R."/>
            <person name="Nagasaki H."/>
            <person name="Nakagami H."/>
            <person name="Naramoto S."/>
            <person name="Nishitani K."/>
            <person name="Ohtani M."/>
            <person name="Okamoto T."/>
            <person name="Okumura M."/>
            <person name="Phillips J."/>
            <person name="Pollak B."/>
            <person name="Reinders A."/>
            <person name="Roevekamp M."/>
            <person name="Sano R."/>
            <person name="Sawa S."/>
            <person name="Schmid M."/>
            <person name="Shirakawa M."/>
            <person name="Solano R."/>
            <person name="Spunde A."/>
            <person name="Suetsugu N."/>
            <person name="Sugano S."/>
            <person name="Sugiyama A."/>
            <person name="Sun R."/>
            <person name="Suzuki Y."/>
            <person name="Takenaka M."/>
            <person name="Takezawa D."/>
            <person name="Tomogane H."/>
            <person name="Tsuzuki M."/>
            <person name="Ueda T."/>
            <person name="Umeda M."/>
            <person name="Ward J."/>
            <person name="Watanabe Y."/>
            <person name="Yazaki K."/>
            <person name="Yokoyama R."/>
            <person name="Yoshitake Y."/>
            <person name="Yotsui I."/>
            <person name="Zachgo S."/>
            <person name="Schmutz J."/>
        </authorList>
    </citation>
    <scope>NUCLEOTIDE SEQUENCE [LARGE SCALE GENOMIC DNA]</scope>
    <source>
        <strain evidence="4">cv. B-3</strain>
    </source>
</reference>
<gene>
    <name evidence="3" type="ORF">BRARA_E01434</name>
</gene>
<dbReference type="Pfam" id="PF03195">
    <property type="entry name" value="LOB"/>
    <property type="match status" value="1"/>
</dbReference>
<evidence type="ECO:0000259" key="2">
    <source>
        <dbReference type="PROSITE" id="PS50891"/>
    </source>
</evidence>
<feature type="domain" description="LOB" evidence="2">
    <location>
        <begin position="11"/>
        <end position="118"/>
    </location>
</feature>
<dbReference type="Proteomes" id="UP000264353">
    <property type="component" value="Chromosome A5"/>
</dbReference>
<dbReference type="PANTHER" id="PTHR31301">
    <property type="entry name" value="LOB DOMAIN-CONTAINING PROTEIN 4-RELATED"/>
    <property type="match status" value="1"/>
</dbReference>
<sequence>MEAQGTDTKHGRCCVCIGKKNIYTKKCEFAAYFPNEVQGDYEAPTKWFARHTLTSAPNIIRMMKLAPHEQKHLLASSILKEGDAWTDDNIRGGYGMIQKRIWEIKLHETYLSMIRKKISEEKN</sequence>
<organism evidence="3 4">
    <name type="scientific">Brassica campestris</name>
    <name type="common">Field mustard</name>
    <dbReference type="NCBI Taxonomy" id="3711"/>
    <lineage>
        <taxon>Eukaryota</taxon>
        <taxon>Viridiplantae</taxon>
        <taxon>Streptophyta</taxon>
        <taxon>Embryophyta</taxon>
        <taxon>Tracheophyta</taxon>
        <taxon>Spermatophyta</taxon>
        <taxon>Magnoliopsida</taxon>
        <taxon>eudicotyledons</taxon>
        <taxon>Gunneridae</taxon>
        <taxon>Pentapetalae</taxon>
        <taxon>rosids</taxon>
        <taxon>malvids</taxon>
        <taxon>Brassicales</taxon>
        <taxon>Brassicaceae</taxon>
        <taxon>Brassiceae</taxon>
        <taxon>Brassica</taxon>
    </lineage>
</organism>
<accession>A0A397ZA16</accession>
<dbReference type="InterPro" id="IPR004883">
    <property type="entry name" value="LOB"/>
</dbReference>
<dbReference type="PROSITE" id="PS50891">
    <property type="entry name" value="LOB"/>
    <property type="match status" value="1"/>
</dbReference>
<evidence type="ECO:0000313" key="4">
    <source>
        <dbReference type="Proteomes" id="UP000264353"/>
    </source>
</evidence>